<dbReference type="AlphaFoldDB" id="A0ABD0J9J2"/>
<name>A0ABD0J9J2_9CAEN</name>
<dbReference type="EMBL" id="JACVVK020000545">
    <property type="protein sequence ID" value="KAK7466788.1"/>
    <property type="molecule type" value="Genomic_DNA"/>
</dbReference>
<gene>
    <name evidence="1" type="ORF">BaRGS_00037104</name>
</gene>
<evidence type="ECO:0008006" key="3">
    <source>
        <dbReference type="Google" id="ProtNLM"/>
    </source>
</evidence>
<sequence>MRCVQLTFLYGWAWFSCQHPFKAFPTTELGERNWAIGTATGSITMTKNVNKTKKKIPSWKAWTKEGNTTVAASLCDRTAGSHVQAAAAGHYRRQRQQPSPNTG</sequence>
<organism evidence="1 2">
    <name type="scientific">Batillaria attramentaria</name>
    <dbReference type="NCBI Taxonomy" id="370345"/>
    <lineage>
        <taxon>Eukaryota</taxon>
        <taxon>Metazoa</taxon>
        <taxon>Spiralia</taxon>
        <taxon>Lophotrochozoa</taxon>
        <taxon>Mollusca</taxon>
        <taxon>Gastropoda</taxon>
        <taxon>Caenogastropoda</taxon>
        <taxon>Sorbeoconcha</taxon>
        <taxon>Cerithioidea</taxon>
        <taxon>Batillariidae</taxon>
        <taxon>Batillaria</taxon>
    </lineage>
</organism>
<dbReference type="PROSITE" id="PS51257">
    <property type="entry name" value="PROKAR_LIPOPROTEIN"/>
    <property type="match status" value="1"/>
</dbReference>
<accession>A0ABD0J9J2</accession>
<proteinExistence type="predicted"/>
<reference evidence="1 2" key="1">
    <citation type="journal article" date="2023" name="Sci. Data">
        <title>Genome assembly of the Korean intertidal mud-creeper Batillaria attramentaria.</title>
        <authorList>
            <person name="Patra A.K."/>
            <person name="Ho P.T."/>
            <person name="Jun S."/>
            <person name="Lee S.J."/>
            <person name="Kim Y."/>
            <person name="Won Y.J."/>
        </authorList>
    </citation>
    <scope>NUCLEOTIDE SEQUENCE [LARGE SCALE GENOMIC DNA]</scope>
    <source>
        <strain evidence="1">Wonlab-2016</strain>
    </source>
</reference>
<dbReference type="Proteomes" id="UP001519460">
    <property type="component" value="Unassembled WGS sequence"/>
</dbReference>
<protein>
    <recommendedName>
        <fullName evidence="3">Secreted protein</fullName>
    </recommendedName>
</protein>
<evidence type="ECO:0000313" key="1">
    <source>
        <dbReference type="EMBL" id="KAK7466788.1"/>
    </source>
</evidence>
<evidence type="ECO:0000313" key="2">
    <source>
        <dbReference type="Proteomes" id="UP001519460"/>
    </source>
</evidence>
<keyword evidence="2" id="KW-1185">Reference proteome</keyword>
<comment type="caution">
    <text evidence="1">The sequence shown here is derived from an EMBL/GenBank/DDBJ whole genome shotgun (WGS) entry which is preliminary data.</text>
</comment>